<accession>A0A914CQY1</accession>
<dbReference type="Pfam" id="PF01112">
    <property type="entry name" value="Asparaginase_2"/>
    <property type="match status" value="1"/>
</dbReference>
<reference evidence="4" key="1">
    <citation type="submission" date="2022-11" db="UniProtKB">
        <authorList>
            <consortium name="WormBaseParasite"/>
        </authorList>
    </citation>
    <scope>IDENTIFICATION</scope>
</reference>
<keyword evidence="3" id="KW-1185">Reference proteome</keyword>
<dbReference type="Proteomes" id="UP000887540">
    <property type="component" value="Unplaced"/>
</dbReference>
<dbReference type="GO" id="GO:0005764">
    <property type="term" value="C:lysosome"/>
    <property type="evidence" value="ECO:0007669"/>
    <property type="project" value="TreeGrafter"/>
</dbReference>
<dbReference type="PANTHER" id="PTHR10188">
    <property type="entry name" value="L-ASPARAGINASE"/>
    <property type="match status" value="1"/>
</dbReference>
<sequence>MYLPLIFLYAICANGYAAKLPLVISTWAHSTFPNATQKAWEYLKSNGDQRLGALVEGLSTCEALQCDHTVGYGGSPDETGETTLDALVMDGSTHQIGAVGDLRQIKDVARVAWAVMNFTEHSLLVGDQAMKFALEMGFTKSNLTTNVSIEMHQNWIRNNCQPNFWKVRNFL</sequence>
<feature type="signal peptide" evidence="2">
    <location>
        <begin position="1"/>
        <end position="17"/>
    </location>
</feature>
<dbReference type="InterPro" id="IPR000246">
    <property type="entry name" value="Peptidase_T2"/>
</dbReference>
<evidence type="ECO:0000256" key="1">
    <source>
        <dbReference type="ARBA" id="ARBA00010872"/>
    </source>
</evidence>
<evidence type="ECO:0000313" key="4">
    <source>
        <dbReference type="WBParaSite" id="ACRNAN_scaffold13266.g30680.t1"/>
    </source>
</evidence>
<dbReference type="AlphaFoldDB" id="A0A914CQY1"/>
<organism evidence="3 4">
    <name type="scientific">Acrobeloides nanus</name>
    <dbReference type="NCBI Taxonomy" id="290746"/>
    <lineage>
        <taxon>Eukaryota</taxon>
        <taxon>Metazoa</taxon>
        <taxon>Ecdysozoa</taxon>
        <taxon>Nematoda</taxon>
        <taxon>Chromadorea</taxon>
        <taxon>Rhabditida</taxon>
        <taxon>Tylenchina</taxon>
        <taxon>Cephalobomorpha</taxon>
        <taxon>Cephaloboidea</taxon>
        <taxon>Cephalobidae</taxon>
        <taxon>Acrobeloides</taxon>
    </lineage>
</organism>
<comment type="similarity">
    <text evidence="1">Belongs to the Ntn-hydrolase family.</text>
</comment>
<evidence type="ECO:0000256" key="2">
    <source>
        <dbReference type="SAM" id="SignalP"/>
    </source>
</evidence>
<dbReference type="SUPFAM" id="SSF56235">
    <property type="entry name" value="N-terminal nucleophile aminohydrolases (Ntn hydrolases)"/>
    <property type="match status" value="1"/>
</dbReference>
<evidence type="ECO:0000313" key="3">
    <source>
        <dbReference type="Proteomes" id="UP000887540"/>
    </source>
</evidence>
<feature type="chain" id="PRO_5037779244" evidence="2">
    <location>
        <begin position="18"/>
        <end position="171"/>
    </location>
</feature>
<keyword evidence="2" id="KW-0732">Signal</keyword>
<proteinExistence type="inferred from homology"/>
<dbReference type="PANTHER" id="PTHR10188:SF6">
    <property type="entry name" value="N(4)-(BETA-N-ACETYLGLUCOSAMINYL)-L-ASPARAGINASE"/>
    <property type="match status" value="1"/>
</dbReference>
<name>A0A914CQY1_9BILA</name>
<dbReference type="InterPro" id="IPR029055">
    <property type="entry name" value="Ntn_hydrolases_N"/>
</dbReference>
<dbReference type="WBParaSite" id="ACRNAN_scaffold13266.g30680.t1">
    <property type="protein sequence ID" value="ACRNAN_scaffold13266.g30680.t1"/>
    <property type="gene ID" value="ACRNAN_scaffold13266.g30680"/>
</dbReference>
<dbReference type="GO" id="GO:0003948">
    <property type="term" value="F:N4-(beta-N-acetylglucosaminyl)-L-asparaginase activity"/>
    <property type="evidence" value="ECO:0007669"/>
    <property type="project" value="TreeGrafter"/>
</dbReference>
<protein>
    <submittedName>
        <fullName evidence="4">N(4)-(Beta-N-acetylglucosaminyl)-L-asparaginase</fullName>
    </submittedName>
</protein>